<evidence type="ECO:0000313" key="3">
    <source>
        <dbReference type="Proteomes" id="UP000759537"/>
    </source>
</evidence>
<organism evidence="2 3">
    <name type="scientific">Russula ochroleuca</name>
    <dbReference type="NCBI Taxonomy" id="152965"/>
    <lineage>
        <taxon>Eukaryota</taxon>
        <taxon>Fungi</taxon>
        <taxon>Dikarya</taxon>
        <taxon>Basidiomycota</taxon>
        <taxon>Agaricomycotina</taxon>
        <taxon>Agaricomycetes</taxon>
        <taxon>Russulales</taxon>
        <taxon>Russulaceae</taxon>
        <taxon>Russula</taxon>
    </lineage>
</organism>
<feature type="compositionally biased region" description="Polar residues" evidence="1">
    <location>
        <begin position="1"/>
        <end position="15"/>
    </location>
</feature>
<dbReference type="EMBL" id="WHVB01000014">
    <property type="protein sequence ID" value="KAF8476544.1"/>
    <property type="molecule type" value="Genomic_DNA"/>
</dbReference>
<keyword evidence="3" id="KW-1185">Reference proteome</keyword>
<evidence type="ECO:0000256" key="1">
    <source>
        <dbReference type="SAM" id="MobiDB-lite"/>
    </source>
</evidence>
<dbReference type="OrthoDB" id="534666at2759"/>
<gene>
    <name evidence="2" type="ORF">DFH94DRAFT_683523</name>
</gene>
<evidence type="ECO:0000313" key="2">
    <source>
        <dbReference type="EMBL" id="KAF8476544.1"/>
    </source>
</evidence>
<comment type="caution">
    <text evidence="2">The sequence shown here is derived from an EMBL/GenBank/DDBJ whole genome shotgun (WGS) entry which is preliminary data.</text>
</comment>
<name>A0A9P5T6C8_9AGAM</name>
<reference evidence="2" key="1">
    <citation type="submission" date="2019-10" db="EMBL/GenBank/DDBJ databases">
        <authorList>
            <consortium name="DOE Joint Genome Institute"/>
            <person name="Kuo A."/>
            <person name="Miyauchi S."/>
            <person name="Kiss E."/>
            <person name="Drula E."/>
            <person name="Kohler A."/>
            <person name="Sanchez-Garcia M."/>
            <person name="Andreopoulos B."/>
            <person name="Barry K.W."/>
            <person name="Bonito G."/>
            <person name="Buee M."/>
            <person name="Carver A."/>
            <person name="Chen C."/>
            <person name="Cichocki N."/>
            <person name="Clum A."/>
            <person name="Culley D."/>
            <person name="Crous P.W."/>
            <person name="Fauchery L."/>
            <person name="Girlanda M."/>
            <person name="Hayes R."/>
            <person name="Keri Z."/>
            <person name="LaButti K."/>
            <person name="Lipzen A."/>
            <person name="Lombard V."/>
            <person name="Magnuson J."/>
            <person name="Maillard F."/>
            <person name="Morin E."/>
            <person name="Murat C."/>
            <person name="Nolan M."/>
            <person name="Ohm R."/>
            <person name="Pangilinan J."/>
            <person name="Pereira M."/>
            <person name="Perotto S."/>
            <person name="Peter M."/>
            <person name="Riley R."/>
            <person name="Sitrit Y."/>
            <person name="Stielow B."/>
            <person name="Szollosi G."/>
            <person name="Zifcakova L."/>
            <person name="Stursova M."/>
            <person name="Spatafora J.W."/>
            <person name="Tedersoo L."/>
            <person name="Vaario L.-M."/>
            <person name="Yamada A."/>
            <person name="Yan M."/>
            <person name="Wang P."/>
            <person name="Xu J."/>
            <person name="Bruns T."/>
            <person name="Baldrian P."/>
            <person name="Vilgalys R."/>
            <person name="Henrissat B."/>
            <person name="Grigoriev I.V."/>
            <person name="Hibbett D."/>
            <person name="Nagy L.G."/>
            <person name="Martin F.M."/>
        </authorList>
    </citation>
    <scope>NUCLEOTIDE SEQUENCE</scope>
    <source>
        <strain evidence="2">Prilba</strain>
    </source>
</reference>
<sequence length="245" mass="27518">MSITSEVPGNHQEGSQDGAETIDLTDRGGRANNSQLGQERTRRSAFSGPVVVLCHLEGSSLESLELEEPELEVSLDGPQWVWSLALKSQRCGHPTWPILRLPKPSPVWLNLIKAAIKKDREVQDNVAELPASECNFDTRCKIPSVTEPLLFYLHRIDPRDASNVTKQHVLDAIDVYNAKVATQKNIEASEKKLNLKEQILFSFARFDFEVHTSKDKQDARALWNDLRERVPLVKVVKRGVGQGSF</sequence>
<reference evidence="2" key="2">
    <citation type="journal article" date="2020" name="Nat. Commun.">
        <title>Large-scale genome sequencing of mycorrhizal fungi provides insights into the early evolution of symbiotic traits.</title>
        <authorList>
            <person name="Miyauchi S."/>
            <person name="Kiss E."/>
            <person name="Kuo A."/>
            <person name="Drula E."/>
            <person name="Kohler A."/>
            <person name="Sanchez-Garcia M."/>
            <person name="Morin E."/>
            <person name="Andreopoulos B."/>
            <person name="Barry K.W."/>
            <person name="Bonito G."/>
            <person name="Buee M."/>
            <person name="Carver A."/>
            <person name="Chen C."/>
            <person name="Cichocki N."/>
            <person name="Clum A."/>
            <person name="Culley D."/>
            <person name="Crous P.W."/>
            <person name="Fauchery L."/>
            <person name="Girlanda M."/>
            <person name="Hayes R.D."/>
            <person name="Keri Z."/>
            <person name="LaButti K."/>
            <person name="Lipzen A."/>
            <person name="Lombard V."/>
            <person name="Magnuson J."/>
            <person name="Maillard F."/>
            <person name="Murat C."/>
            <person name="Nolan M."/>
            <person name="Ohm R.A."/>
            <person name="Pangilinan J."/>
            <person name="Pereira M.F."/>
            <person name="Perotto S."/>
            <person name="Peter M."/>
            <person name="Pfister S."/>
            <person name="Riley R."/>
            <person name="Sitrit Y."/>
            <person name="Stielow J.B."/>
            <person name="Szollosi G."/>
            <person name="Zifcakova L."/>
            <person name="Stursova M."/>
            <person name="Spatafora J.W."/>
            <person name="Tedersoo L."/>
            <person name="Vaario L.M."/>
            <person name="Yamada A."/>
            <person name="Yan M."/>
            <person name="Wang P."/>
            <person name="Xu J."/>
            <person name="Bruns T."/>
            <person name="Baldrian P."/>
            <person name="Vilgalys R."/>
            <person name="Dunand C."/>
            <person name="Henrissat B."/>
            <person name="Grigoriev I.V."/>
            <person name="Hibbett D."/>
            <person name="Nagy L.G."/>
            <person name="Martin F.M."/>
        </authorList>
    </citation>
    <scope>NUCLEOTIDE SEQUENCE</scope>
    <source>
        <strain evidence="2">Prilba</strain>
    </source>
</reference>
<feature type="region of interest" description="Disordered" evidence="1">
    <location>
        <begin position="1"/>
        <end position="42"/>
    </location>
</feature>
<proteinExistence type="predicted"/>
<protein>
    <submittedName>
        <fullName evidence="2">Uncharacterized protein</fullName>
    </submittedName>
</protein>
<dbReference type="Proteomes" id="UP000759537">
    <property type="component" value="Unassembled WGS sequence"/>
</dbReference>
<accession>A0A9P5T6C8</accession>
<dbReference type="AlphaFoldDB" id="A0A9P5T6C8"/>